<dbReference type="EMBL" id="LR796926">
    <property type="protein sequence ID" value="CAB4175802.1"/>
    <property type="molecule type" value="Genomic_DNA"/>
</dbReference>
<evidence type="ECO:0000313" key="7">
    <source>
        <dbReference type="EMBL" id="CAB4211680.1"/>
    </source>
</evidence>
<reference evidence="7" key="1">
    <citation type="submission" date="2020-05" db="EMBL/GenBank/DDBJ databases">
        <authorList>
            <person name="Chiriac C."/>
            <person name="Salcher M."/>
            <person name="Ghai R."/>
            <person name="Kavagutti S V."/>
        </authorList>
    </citation>
    <scope>NUCLEOTIDE SEQUENCE</scope>
</reference>
<feature type="compositionally biased region" description="Low complexity" evidence="1">
    <location>
        <begin position="286"/>
        <end position="314"/>
    </location>
</feature>
<dbReference type="EMBL" id="LR797171">
    <property type="protein sequence ID" value="CAB4191326.1"/>
    <property type="molecule type" value="Genomic_DNA"/>
</dbReference>
<keyword evidence="7" id="KW-0176">Collagen</keyword>
<evidence type="ECO:0000313" key="2">
    <source>
        <dbReference type="EMBL" id="CAB4145634.1"/>
    </source>
</evidence>
<dbReference type="EMBL" id="LR797376">
    <property type="protein sequence ID" value="CAB4211680.1"/>
    <property type="molecule type" value="Genomic_DNA"/>
</dbReference>
<dbReference type="GO" id="GO:0005615">
    <property type="term" value="C:extracellular space"/>
    <property type="evidence" value="ECO:0007669"/>
    <property type="project" value="TreeGrafter"/>
</dbReference>
<dbReference type="GO" id="GO:0030198">
    <property type="term" value="P:extracellular matrix organization"/>
    <property type="evidence" value="ECO:0007669"/>
    <property type="project" value="TreeGrafter"/>
</dbReference>
<evidence type="ECO:0000313" key="8">
    <source>
        <dbReference type="EMBL" id="CAB4222073.1"/>
    </source>
</evidence>
<dbReference type="EMBL" id="LR797514">
    <property type="protein sequence ID" value="CAB4222073.1"/>
    <property type="molecule type" value="Genomic_DNA"/>
</dbReference>
<evidence type="ECO:0000313" key="3">
    <source>
        <dbReference type="EMBL" id="CAB4169555.1"/>
    </source>
</evidence>
<evidence type="ECO:0000313" key="9">
    <source>
        <dbReference type="EMBL" id="CAB5227072.1"/>
    </source>
</evidence>
<dbReference type="Pfam" id="PF01391">
    <property type="entry name" value="Collagen"/>
    <property type="match status" value="1"/>
</dbReference>
<evidence type="ECO:0000313" key="6">
    <source>
        <dbReference type="EMBL" id="CAB4191326.1"/>
    </source>
</evidence>
<dbReference type="InterPro" id="IPR050149">
    <property type="entry name" value="Collagen_superfamily"/>
</dbReference>
<evidence type="ECO:0000313" key="5">
    <source>
        <dbReference type="EMBL" id="CAB4181651.1"/>
    </source>
</evidence>
<dbReference type="EMBL" id="LR796847">
    <property type="protein sequence ID" value="CAB4169555.1"/>
    <property type="molecule type" value="Genomic_DNA"/>
</dbReference>
<dbReference type="GO" id="GO:0031012">
    <property type="term" value="C:extracellular matrix"/>
    <property type="evidence" value="ECO:0007669"/>
    <property type="project" value="TreeGrafter"/>
</dbReference>
<dbReference type="GO" id="GO:0030020">
    <property type="term" value="F:extracellular matrix structural constituent conferring tensile strength"/>
    <property type="evidence" value="ECO:0007669"/>
    <property type="project" value="TreeGrafter"/>
</dbReference>
<dbReference type="InterPro" id="IPR008160">
    <property type="entry name" value="Collagen"/>
</dbReference>
<name>A0A6J5SD97_9CAUD</name>
<protein>
    <submittedName>
        <fullName evidence="7">Collagen triple helix repeat</fullName>
    </submittedName>
</protein>
<feature type="region of interest" description="Disordered" evidence="1">
    <location>
        <begin position="286"/>
        <end position="353"/>
    </location>
</feature>
<dbReference type="PANTHER" id="PTHR24023:SF1095">
    <property type="entry name" value="EGF-LIKE DOMAIN-CONTAINING PROTEIN"/>
    <property type="match status" value="1"/>
</dbReference>
<dbReference type="PANTHER" id="PTHR24023">
    <property type="entry name" value="COLLAGEN ALPHA"/>
    <property type="match status" value="1"/>
</dbReference>
<gene>
    <name evidence="5" type="ORF">UFOVP1072_52</name>
    <name evidence="6" type="ORF">UFOVP1211_20</name>
    <name evidence="7" type="ORF">UFOVP1420_9</name>
    <name evidence="9" type="ORF">UFOVP1518_8</name>
    <name evidence="8" type="ORF">UFOVP1657_2</name>
    <name evidence="2" type="ORF">UFOVP475_21</name>
    <name evidence="3" type="ORF">UFOVP897_51</name>
    <name evidence="4" type="ORF">UFOVP984_21</name>
</gene>
<organism evidence="7">
    <name type="scientific">uncultured Caudovirales phage</name>
    <dbReference type="NCBI Taxonomy" id="2100421"/>
    <lineage>
        <taxon>Viruses</taxon>
        <taxon>Duplodnaviria</taxon>
        <taxon>Heunggongvirae</taxon>
        <taxon>Uroviricota</taxon>
        <taxon>Caudoviricetes</taxon>
        <taxon>Peduoviridae</taxon>
        <taxon>Maltschvirus</taxon>
        <taxon>Maltschvirus maltsch</taxon>
    </lineage>
</organism>
<dbReference type="EMBL" id="LR796460">
    <property type="protein sequence ID" value="CAB4145634.1"/>
    <property type="molecule type" value="Genomic_DNA"/>
</dbReference>
<proteinExistence type="predicted"/>
<dbReference type="EMBL" id="LR798369">
    <property type="protein sequence ID" value="CAB5227072.1"/>
    <property type="molecule type" value="Genomic_DNA"/>
</dbReference>
<dbReference type="EMBL" id="LR797018">
    <property type="protein sequence ID" value="CAB4181651.1"/>
    <property type="molecule type" value="Genomic_DNA"/>
</dbReference>
<evidence type="ECO:0000313" key="4">
    <source>
        <dbReference type="EMBL" id="CAB4175802.1"/>
    </source>
</evidence>
<feature type="region of interest" description="Disordered" evidence="1">
    <location>
        <begin position="36"/>
        <end position="161"/>
    </location>
</feature>
<accession>A0A6J5SD97</accession>
<sequence length="768" mass="74857">MPKFSSNIQIPNLPPSISMDGTELIEIVQSGVSRRASTGQISGLTPGPTGPQGIAGPTGPTGTTGPTGPTGPYGVTGPTGTTGPTGPTGPTGDTGPTGPTGPTGTTGATGPTGDTGATGPTGTTGATGPTGPTGTTGPTGPTGPTGDTGPTGPTGTTGASSSLFQYKANTTATSGYPGDGHILWNNASQIAATQLNISHLTTDNVDIDIFLTLIKTGQTMVIQDANVSSNYQNWYVTGATTNVNPGASNSYWTVPVSLTASGGAGTSGFTTNQQLFLAIVTGSIGPTGPTGATGPTGPTGTTGATGPTGPTGSTGSTGAGGPTGPTGAASSVAGPTGPTGSTGSSGTPGGSSGQIQYNNASAFGGVAELSYSGSTLTMTGRWVQSTNGAVSAPAWTLTGTPYTGGSATTTKPLALIETAGATSNAWSTSGTMLGINAPSGFTGRLLAAGVNGGTELFAINSSGAILHAGVIYTQGGTTGYIDGSAYFRVQVVPFFISNSSAKLSVASGAAIGFVNSATDGSAAHDVTLTRKAAASLQLGAADAAAPVAQTFRVQSVVAGTTNTAGADFTIAGSQGTGTGAGGAIIFQVAPLGGAGSAQNALAAALTINADKSIFAATTIELGAATDTTLARVSAGVVSIEGVNIVTTSSTDTLTNKRITARVSTAANITSPLAWNSNSFDQYQTTAQSEALTINADAGTPTDGQRMIFRLKDNGTARALTWTTGSSNSFQAVGITLPTTTVVSKITYVGCIYNATDSRWDAVATVTQA</sequence>
<feature type="compositionally biased region" description="Low complexity" evidence="1">
    <location>
        <begin position="45"/>
        <end position="158"/>
    </location>
</feature>
<evidence type="ECO:0000256" key="1">
    <source>
        <dbReference type="SAM" id="MobiDB-lite"/>
    </source>
</evidence>
<feature type="compositionally biased region" description="Low complexity" evidence="1">
    <location>
        <begin position="325"/>
        <end position="345"/>
    </location>
</feature>
<feature type="compositionally biased region" description="Gly residues" evidence="1">
    <location>
        <begin position="315"/>
        <end position="324"/>
    </location>
</feature>